<accession>A0ABN8MJA9</accession>
<keyword evidence="7 9" id="KW-0675">Receptor</keyword>
<feature type="domain" description="G-protein coupled receptors family 1 profile" evidence="11">
    <location>
        <begin position="91"/>
        <end position="335"/>
    </location>
</feature>
<keyword evidence="2" id="KW-1003">Cell membrane</keyword>
<keyword evidence="13" id="KW-1185">Reference proteome</keyword>
<evidence type="ECO:0000256" key="5">
    <source>
        <dbReference type="ARBA" id="ARBA00023040"/>
    </source>
</evidence>
<feature type="transmembrane region" description="Helical" evidence="10">
    <location>
        <begin position="224"/>
        <end position="246"/>
    </location>
</feature>
<dbReference type="InterPro" id="IPR017452">
    <property type="entry name" value="GPCR_Rhodpsn_7TM"/>
</dbReference>
<evidence type="ECO:0000256" key="9">
    <source>
        <dbReference type="RuleBase" id="RU000688"/>
    </source>
</evidence>
<dbReference type="InterPro" id="IPR000276">
    <property type="entry name" value="GPCR_Rhodpsn"/>
</dbReference>
<proteinExistence type="inferred from homology"/>
<gene>
    <name evidence="12" type="ORF">PEVE_00033684</name>
</gene>
<keyword evidence="6 10" id="KW-0472">Membrane</keyword>
<name>A0ABN8MJA9_9CNID</name>
<reference evidence="12 13" key="1">
    <citation type="submission" date="2022-05" db="EMBL/GenBank/DDBJ databases">
        <authorList>
            <consortium name="Genoscope - CEA"/>
            <person name="William W."/>
        </authorList>
    </citation>
    <scope>NUCLEOTIDE SEQUENCE [LARGE SCALE GENOMIC DNA]</scope>
</reference>
<keyword evidence="8 9" id="KW-0807">Transducer</keyword>
<evidence type="ECO:0000256" key="10">
    <source>
        <dbReference type="SAM" id="Phobius"/>
    </source>
</evidence>
<dbReference type="PANTHER" id="PTHR24247:SF202">
    <property type="entry name" value="5-HYDROXYTRYPTAMINE RECEPTOR 1"/>
    <property type="match status" value="1"/>
</dbReference>
<feature type="non-terminal residue" evidence="12">
    <location>
        <position position="1"/>
    </location>
</feature>
<dbReference type="CDD" id="cd14967">
    <property type="entry name" value="7tmA_amine_R-like"/>
    <property type="match status" value="1"/>
</dbReference>
<dbReference type="Pfam" id="PF00001">
    <property type="entry name" value="7tm_1"/>
    <property type="match status" value="1"/>
</dbReference>
<dbReference type="Proteomes" id="UP001159427">
    <property type="component" value="Unassembled WGS sequence"/>
</dbReference>
<evidence type="ECO:0000256" key="1">
    <source>
        <dbReference type="ARBA" id="ARBA00004651"/>
    </source>
</evidence>
<comment type="caution">
    <text evidence="12">The sequence shown here is derived from an EMBL/GenBank/DDBJ whole genome shotgun (WGS) entry which is preliminary data.</text>
</comment>
<dbReference type="EMBL" id="CALNXI010000501">
    <property type="protein sequence ID" value="CAH3028270.1"/>
    <property type="molecule type" value="Genomic_DNA"/>
</dbReference>
<evidence type="ECO:0000256" key="2">
    <source>
        <dbReference type="ARBA" id="ARBA00022475"/>
    </source>
</evidence>
<keyword evidence="3 9" id="KW-0812">Transmembrane</keyword>
<dbReference type="Gene3D" id="1.20.1070.10">
    <property type="entry name" value="Rhodopsin 7-helix transmembrane proteins"/>
    <property type="match status" value="1"/>
</dbReference>
<sequence>EHSELRKTPPFFGYRRQSSKRIGNHFQFLDNYQRPQMSTNTMAATNNSAWNTTYLPTSAASLPTELNLLGTPVSYISASLVCLLIICALIANIFVCLAVYKQHSARRITRFFIVNLCIADIFITVISMPVWLIFMLYGDTSTIYFLGGTFVSIWRQLDILCGTASILSLTSISVDRYIAVSRPYAYIDFMTTKRALQVIGGIWLYSLTVALLRKPLREYKEEGYAAALFVMIASFLLPLVIIIAAYGSMFRIARRHARDQTHLQSTINQQCYKTVKRDLKAAKTIAFVIGTFLCCWAPFIIVSFLFAVGFDLDPNGASVSKWLSYLNAVLNPVVYTCVDKQLRRLVWRRFFVCLHGKFGNPSVEEPYTRKTYSGHSSPMNTI</sequence>
<dbReference type="InterPro" id="IPR024002">
    <property type="entry name" value="For/NO2_transpt_CS"/>
</dbReference>
<feature type="transmembrane region" description="Helical" evidence="10">
    <location>
        <begin position="195"/>
        <end position="212"/>
    </location>
</feature>
<comment type="subcellular location">
    <subcellularLocation>
        <location evidence="1">Cell membrane</location>
        <topology evidence="1">Multi-pass membrane protein</topology>
    </subcellularLocation>
</comment>
<evidence type="ECO:0000259" key="11">
    <source>
        <dbReference type="PROSITE" id="PS50262"/>
    </source>
</evidence>
<evidence type="ECO:0000256" key="7">
    <source>
        <dbReference type="ARBA" id="ARBA00023170"/>
    </source>
</evidence>
<feature type="transmembrane region" description="Helical" evidence="10">
    <location>
        <begin position="157"/>
        <end position="174"/>
    </location>
</feature>
<dbReference type="PROSITE" id="PS00237">
    <property type="entry name" value="G_PROTEIN_RECEP_F1_1"/>
    <property type="match status" value="1"/>
</dbReference>
<keyword evidence="4 10" id="KW-1133">Transmembrane helix</keyword>
<comment type="similarity">
    <text evidence="9">Belongs to the G-protein coupled receptor 1 family.</text>
</comment>
<dbReference type="PANTHER" id="PTHR24247">
    <property type="entry name" value="5-HYDROXYTRYPTAMINE RECEPTOR"/>
    <property type="match status" value="1"/>
</dbReference>
<evidence type="ECO:0000256" key="6">
    <source>
        <dbReference type="ARBA" id="ARBA00023136"/>
    </source>
</evidence>
<dbReference type="PROSITE" id="PS50262">
    <property type="entry name" value="G_PROTEIN_RECEP_F1_2"/>
    <property type="match status" value="1"/>
</dbReference>
<dbReference type="PRINTS" id="PR00237">
    <property type="entry name" value="GPCRRHODOPSN"/>
</dbReference>
<evidence type="ECO:0000256" key="3">
    <source>
        <dbReference type="ARBA" id="ARBA00022692"/>
    </source>
</evidence>
<evidence type="ECO:0000256" key="4">
    <source>
        <dbReference type="ARBA" id="ARBA00022989"/>
    </source>
</evidence>
<evidence type="ECO:0000313" key="13">
    <source>
        <dbReference type="Proteomes" id="UP001159427"/>
    </source>
</evidence>
<feature type="transmembrane region" description="Helical" evidence="10">
    <location>
        <begin position="75"/>
        <end position="100"/>
    </location>
</feature>
<feature type="transmembrane region" description="Helical" evidence="10">
    <location>
        <begin position="322"/>
        <end position="338"/>
    </location>
</feature>
<protein>
    <recommendedName>
        <fullName evidence="11">G-protein coupled receptors family 1 profile domain-containing protein</fullName>
    </recommendedName>
</protein>
<dbReference type="SUPFAM" id="SSF81321">
    <property type="entry name" value="Family A G protein-coupled receptor-like"/>
    <property type="match status" value="1"/>
</dbReference>
<dbReference type="PROSITE" id="PS01006">
    <property type="entry name" value="FORMATE_NITRITE_TP_2"/>
    <property type="match status" value="1"/>
</dbReference>
<evidence type="ECO:0000313" key="12">
    <source>
        <dbReference type="EMBL" id="CAH3028270.1"/>
    </source>
</evidence>
<feature type="transmembrane region" description="Helical" evidence="10">
    <location>
        <begin position="285"/>
        <end position="310"/>
    </location>
</feature>
<evidence type="ECO:0000256" key="8">
    <source>
        <dbReference type="ARBA" id="ARBA00023224"/>
    </source>
</evidence>
<feature type="transmembrane region" description="Helical" evidence="10">
    <location>
        <begin position="112"/>
        <end position="137"/>
    </location>
</feature>
<keyword evidence="5 9" id="KW-0297">G-protein coupled receptor</keyword>
<organism evidence="12 13">
    <name type="scientific">Porites evermanni</name>
    <dbReference type="NCBI Taxonomy" id="104178"/>
    <lineage>
        <taxon>Eukaryota</taxon>
        <taxon>Metazoa</taxon>
        <taxon>Cnidaria</taxon>
        <taxon>Anthozoa</taxon>
        <taxon>Hexacorallia</taxon>
        <taxon>Scleractinia</taxon>
        <taxon>Fungiina</taxon>
        <taxon>Poritidae</taxon>
        <taxon>Porites</taxon>
    </lineage>
</organism>